<dbReference type="Pfam" id="PF01582">
    <property type="entry name" value="TIR"/>
    <property type="match status" value="1"/>
</dbReference>
<dbReference type="PROSITE" id="PS50104">
    <property type="entry name" value="TIR"/>
    <property type="match status" value="1"/>
</dbReference>
<dbReference type="Proteomes" id="UP000289738">
    <property type="component" value="Chromosome B05"/>
</dbReference>
<accession>A0A444YYL1</accession>
<sequence>MSVSQNEAGMFRKRKREIFEEGKTIKTQLDELKKNLPQWEHEHTLAKKTQATIIAEWRLVSIYAYIHGYFAYKFLLVFEVVKVSMEDRRLSLALSSHSPSSDYGWDYDVFLRFRGLDTGKHFAGNLYYALKQRGIRTFFADRELEEGEELTPTLLKRIQDSKTAIAVLSPGYADSAFCLLELAAIMDNSKAKGRLV</sequence>
<evidence type="ECO:0000256" key="3">
    <source>
        <dbReference type="ARBA" id="ARBA00023027"/>
    </source>
</evidence>
<dbReference type="Gene3D" id="3.40.50.10140">
    <property type="entry name" value="Toll/interleukin-1 receptor homology (TIR) domain"/>
    <property type="match status" value="1"/>
</dbReference>
<dbReference type="PANTHER" id="PTHR32009:SF39">
    <property type="entry name" value="TIR DOMAIN-CONTAINING PROTEIN"/>
    <property type="match status" value="1"/>
</dbReference>
<organism evidence="6 7">
    <name type="scientific">Arachis hypogaea</name>
    <name type="common">Peanut</name>
    <dbReference type="NCBI Taxonomy" id="3818"/>
    <lineage>
        <taxon>Eukaryota</taxon>
        <taxon>Viridiplantae</taxon>
        <taxon>Streptophyta</taxon>
        <taxon>Embryophyta</taxon>
        <taxon>Tracheophyta</taxon>
        <taxon>Spermatophyta</taxon>
        <taxon>Magnoliopsida</taxon>
        <taxon>eudicotyledons</taxon>
        <taxon>Gunneridae</taxon>
        <taxon>Pentapetalae</taxon>
        <taxon>rosids</taxon>
        <taxon>fabids</taxon>
        <taxon>Fabales</taxon>
        <taxon>Fabaceae</taxon>
        <taxon>Papilionoideae</taxon>
        <taxon>50 kb inversion clade</taxon>
        <taxon>dalbergioids sensu lato</taxon>
        <taxon>Dalbergieae</taxon>
        <taxon>Pterocarpus clade</taxon>
        <taxon>Arachis</taxon>
    </lineage>
</organism>
<feature type="domain" description="TIR" evidence="5">
    <location>
        <begin position="105"/>
        <end position="196"/>
    </location>
</feature>
<proteinExistence type="predicted"/>
<comment type="catalytic activity">
    <reaction evidence="4">
        <text>NAD(+) + H2O = ADP-D-ribose + nicotinamide + H(+)</text>
        <dbReference type="Rhea" id="RHEA:16301"/>
        <dbReference type="ChEBI" id="CHEBI:15377"/>
        <dbReference type="ChEBI" id="CHEBI:15378"/>
        <dbReference type="ChEBI" id="CHEBI:17154"/>
        <dbReference type="ChEBI" id="CHEBI:57540"/>
        <dbReference type="ChEBI" id="CHEBI:57967"/>
        <dbReference type="EC" id="3.2.2.6"/>
    </reaction>
    <physiologicalReaction direction="left-to-right" evidence="4">
        <dbReference type="Rhea" id="RHEA:16302"/>
    </physiologicalReaction>
</comment>
<dbReference type="PANTHER" id="PTHR32009">
    <property type="entry name" value="TMV RESISTANCE PROTEIN N-LIKE"/>
    <property type="match status" value="1"/>
</dbReference>
<evidence type="ECO:0000259" key="5">
    <source>
        <dbReference type="PROSITE" id="PS50104"/>
    </source>
</evidence>
<evidence type="ECO:0000313" key="7">
    <source>
        <dbReference type="Proteomes" id="UP000289738"/>
    </source>
</evidence>
<dbReference type="EC" id="3.2.2.6" evidence="1"/>
<dbReference type="InterPro" id="IPR000157">
    <property type="entry name" value="TIR_dom"/>
</dbReference>
<dbReference type="InterPro" id="IPR035897">
    <property type="entry name" value="Toll_tir_struct_dom_sf"/>
</dbReference>
<keyword evidence="7" id="KW-1185">Reference proteome</keyword>
<dbReference type="SMART" id="SM00255">
    <property type="entry name" value="TIR"/>
    <property type="match status" value="1"/>
</dbReference>
<name>A0A444YYL1_ARAHY</name>
<evidence type="ECO:0000313" key="6">
    <source>
        <dbReference type="EMBL" id="RYR07008.1"/>
    </source>
</evidence>
<evidence type="ECO:0000256" key="4">
    <source>
        <dbReference type="ARBA" id="ARBA00047304"/>
    </source>
</evidence>
<dbReference type="EMBL" id="SDMP01000015">
    <property type="protein sequence ID" value="RYR07008.1"/>
    <property type="molecule type" value="Genomic_DNA"/>
</dbReference>
<keyword evidence="3" id="KW-0520">NAD</keyword>
<dbReference type="GO" id="GO:0007165">
    <property type="term" value="P:signal transduction"/>
    <property type="evidence" value="ECO:0007669"/>
    <property type="project" value="InterPro"/>
</dbReference>
<dbReference type="GO" id="GO:0061809">
    <property type="term" value="F:NAD+ nucleosidase activity, cyclic ADP-ribose generating"/>
    <property type="evidence" value="ECO:0007669"/>
    <property type="project" value="UniProtKB-EC"/>
</dbReference>
<reference evidence="6 7" key="1">
    <citation type="submission" date="2019-01" db="EMBL/GenBank/DDBJ databases">
        <title>Sequencing of cultivated peanut Arachis hypogaea provides insights into genome evolution and oil improvement.</title>
        <authorList>
            <person name="Chen X."/>
        </authorList>
    </citation>
    <scope>NUCLEOTIDE SEQUENCE [LARGE SCALE GENOMIC DNA]</scope>
    <source>
        <strain evidence="7">cv. Fuhuasheng</strain>
        <tissue evidence="6">Leaves</tissue>
    </source>
</reference>
<gene>
    <name evidence="6" type="ORF">Ahy_B05g074330</name>
</gene>
<protein>
    <recommendedName>
        <fullName evidence="1">ADP-ribosyl cyclase/cyclic ADP-ribose hydrolase</fullName>
        <ecNumber evidence="1">3.2.2.6</ecNumber>
    </recommendedName>
</protein>
<evidence type="ECO:0000256" key="2">
    <source>
        <dbReference type="ARBA" id="ARBA00022801"/>
    </source>
</evidence>
<comment type="caution">
    <text evidence="6">The sequence shown here is derived from an EMBL/GenBank/DDBJ whole genome shotgun (WGS) entry which is preliminary data.</text>
</comment>
<evidence type="ECO:0000256" key="1">
    <source>
        <dbReference type="ARBA" id="ARBA00011982"/>
    </source>
</evidence>
<keyword evidence="2" id="KW-0378">Hydrolase</keyword>
<dbReference type="SUPFAM" id="SSF52200">
    <property type="entry name" value="Toll/Interleukin receptor TIR domain"/>
    <property type="match status" value="1"/>
</dbReference>
<dbReference type="AlphaFoldDB" id="A0A444YYL1"/>